<dbReference type="GO" id="GO:0061522">
    <property type="term" value="F:1,4-dihydroxy-2-naphthoyl-CoA thioesterase activity"/>
    <property type="evidence" value="ECO:0007669"/>
    <property type="project" value="TreeGrafter"/>
</dbReference>
<keyword evidence="4" id="KW-1185">Reference proteome</keyword>
<dbReference type="Pfam" id="PF03061">
    <property type="entry name" value="4HBT"/>
    <property type="match status" value="1"/>
</dbReference>
<protein>
    <submittedName>
        <fullName evidence="3">Uncharacterized protein (TIGR00369 family)</fullName>
    </submittedName>
</protein>
<evidence type="ECO:0000256" key="1">
    <source>
        <dbReference type="ARBA" id="ARBA00022801"/>
    </source>
</evidence>
<dbReference type="NCBIfam" id="TIGR00369">
    <property type="entry name" value="unchar_dom_1"/>
    <property type="match status" value="1"/>
</dbReference>
<dbReference type="InterPro" id="IPR006683">
    <property type="entry name" value="Thioestr_dom"/>
</dbReference>
<evidence type="ECO:0000259" key="2">
    <source>
        <dbReference type="Pfam" id="PF03061"/>
    </source>
</evidence>
<feature type="domain" description="Thioesterase" evidence="2">
    <location>
        <begin position="49"/>
        <end position="128"/>
    </location>
</feature>
<name>A0A7W6BRQ0_9SPHN</name>
<dbReference type="RefSeq" id="WP_188073853.1">
    <property type="nucleotide sequence ID" value="NZ_BSPS01000038.1"/>
</dbReference>
<evidence type="ECO:0000313" key="4">
    <source>
        <dbReference type="Proteomes" id="UP000571950"/>
    </source>
</evidence>
<comment type="caution">
    <text evidence="3">The sequence shown here is derived from an EMBL/GenBank/DDBJ whole genome shotgun (WGS) entry which is preliminary data.</text>
</comment>
<keyword evidence="1" id="KW-0378">Hydrolase</keyword>
<dbReference type="CDD" id="cd03443">
    <property type="entry name" value="PaaI_thioesterase"/>
    <property type="match status" value="1"/>
</dbReference>
<dbReference type="SUPFAM" id="SSF54637">
    <property type="entry name" value="Thioesterase/thiol ester dehydrase-isomerase"/>
    <property type="match status" value="1"/>
</dbReference>
<dbReference type="EMBL" id="JACIDT010000027">
    <property type="protein sequence ID" value="MBB3928582.1"/>
    <property type="molecule type" value="Genomic_DNA"/>
</dbReference>
<sequence>MTGLDELRAMIAIGKRPPMMELLGISLLEAEAGRVVFGATPDRSVYNPQGIVHGGFAATLLDSACGIAAFSATRKPQDCITLELKIAYHRAMNENTGPVRAIGTVVSIGKRVAHTEARLVDAQDRLCATATSTLLLSDRA</sequence>
<accession>A0A7W6BRQ0</accession>
<dbReference type="PANTHER" id="PTHR43240:SF1">
    <property type="entry name" value="BLR5584 PROTEIN"/>
    <property type="match status" value="1"/>
</dbReference>
<dbReference type="AlphaFoldDB" id="A0A7W6BRQ0"/>
<proteinExistence type="predicted"/>
<reference evidence="3 4" key="1">
    <citation type="submission" date="2020-08" db="EMBL/GenBank/DDBJ databases">
        <title>Genomic Encyclopedia of Type Strains, Phase IV (KMG-IV): sequencing the most valuable type-strain genomes for metagenomic binning, comparative biology and taxonomic classification.</title>
        <authorList>
            <person name="Goeker M."/>
        </authorList>
    </citation>
    <scope>NUCLEOTIDE SEQUENCE [LARGE SCALE GENOMIC DNA]</scope>
    <source>
        <strain evidence="3 4">DSM 26189</strain>
    </source>
</reference>
<organism evidence="3 4">
    <name type="scientific">Sphingobium jiangsuense</name>
    <dbReference type="NCBI Taxonomy" id="870476"/>
    <lineage>
        <taxon>Bacteria</taxon>
        <taxon>Pseudomonadati</taxon>
        <taxon>Pseudomonadota</taxon>
        <taxon>Alphaproteobacteria</taxon>
        <taxon>Sphingomonadales</taxon>
        <taxon>Sphingomonadaceae</taxon>
        <taxon>Sphingobium</taxon>
    </lineage>
</organism>
<dbReference type="Gene3D" id="3.10.129.10">
    <property type="entry name" value="Hotdog Thioesterase"/>
    <property type="match status" value="1"/>
</dbReference>
<dbReference type="GO" id="GO:0005829">
    <property type="term" value="C:cytosol"/>
    <property type="evidence" value="ECO:0007669"/>
    <property type="project" value="TreeGrafter"/>
</dbReference>
<dbReference type="PANTHER" id="PTHR43240">
    <property type="entry name" value="1,4-DIHYDROXY-2-NAPHTHOYL-COA THIOESTERASE 1"/>
    <property type="match status" value="1"/>
</dbReference>
<dbReference type="InterPro" id="IPR029069">
    <property type="entry name" value="HotDog_dom_sf"/>
</dbReference>
<evidence type="ECO:0000313" key="3">
    <source>
        <dbReference type="EMBL" id="MBB3928582.1"/>
    </source>
</evidence>
<dbReference type="InterPro" id="IPR003736">
    <property type="entry name" value="PAAI_dom"/>
</dbReference>
<dbReference type="Proteomes" id="UP000571950">
    <property type="component" value="Unassembled WGS sequence"/>
</dbReference>
<gene>
    <name evidence="3" type="ORF">GGR43_004327</name>
</gene>